<dbReference type="OrthoDB" id="9815825at2"/>
<dbReference type="InterPro" id="IPR036291">
    <property type="entry name" value="NAD(P)-bd_dom_sf"/>
</dbReference>
<dbReference type="SUPFAM" id="SSF51735">
    <property type="entry name" value="NAD(P)-binding Rossmann-fold domains"/>
    <property type="match status" value="1"/>
</dbReference>
<feature type="domain" description="Gfo/Idh/MocA-like oxidoreductase N-terminal" evidence="1">
    <location>
        <begin position="1"/>
        <end position="119"/>
    </location>
</feature>
<sequence>MRIGIIGIGDICKKAYLPVLTARGDIELILCTRNTKTIDEIKSKYRINEAYTNIEDLIKSGIDGVMVHSSTDSHFKICKTLLENKIPVYVDKPISYDYKEAEELYELSKKNNTKIMVGFNRRYVPKVKELKELGNPDIIIMEKNRVNLPGETRVFVFDDFIHVVDTVRFLMGADYTDMSVKYKKDSRGLINVVLTLTNENTTAIAIMNRDNGAVEETIEYMASGKKAVVTSLVKTTKFENNKISTEEFGDWTPTLYKRGFENIIEEFIGFIKEKNNSNKYIEDALKTHKICEDIVNYIENKS</sequence>
<dbReference type="RefSeq" id="WP_055262674.1">
    <property type="nucleotide sequence ID" value="NZ_CABIXQ010000001.1"/>
</dbReference>
<dbReference type="InterPro" id="IPR051317">
    <property type="entry name" value="Gfo/Idh/MocA_oxidoreduct"/>
</dbReference>
<dbReference type="Pfam" id="PF21378">
    <property type="entry name" value="YceM-like_C"/>
    <property type="match status" value="1"/>
</dbReference>
<organism evidence="3 4">
    <name type="scientific">Clostridium disporicum</name>
    <dbReference type="NCBI Taxonomy" id="84024"/>
    <lineage>
        <taxon>Bacteria</taxon>
        <taxon>Bacillati</taxon>
        <taxon>Bacillota</taxon>
        <taxon>Clostridia</taxon>
        <taxon>Eubacteriales</taxon>
        <taxon>Clostridiaceae</taxon>
        <taxon>Clostridium</taxon>
    </lineage>
</organism>
<dbReference type="EMBL" id="CYZX01000001">
    <property type="protein sequence ID" value="CUN49098.1"/>
    <property type="molecule type" value="Genomic_DNA"/>
</dbReference>
<evidence type="ECO:0000313" key="4">
    <source>
        <dbReference type="Proteomes" id="UP000095594"/>
    </source>
</evidence>
<dbReference type="Gene3D" id="3.40.50.720">
    <property type="entry name" value="NAD(P)-binding Rossmann-like Domain"/>
    <property type="match status" value="1"/>
</dbReference>
<proteinExistence type="predicted"/>
<dbReference type="AlphaFoldDB" id="A0A173XFE0"/>
<gene>
    <name evidence="3" type="primary">mviM</name>
    <name evidence="3" type="ORF">ERS852471_00006</name>
</gene>
<dbReference type="InterPro" id="IPR048477">
    <property type="entry name" value="YceM-like_C"/>
</dbReference>
<name>A0A173XFE0_9CLOT</name>
<dbReference type="InterPro" id="IPR000683">
    <property type="entry name" value="Gfo/Idh/MocA-like_OxRdtase_N"/>
</dbReference>
<dbReference type="Proteomes" id="UP000095594">
    <property type="component" value="Unassembled WGS sequence"/>
</dbReference>
<dbReference type="Pfam" id="PF01408">
    <property type="entry name" value="GFO_IDH_MocA"/>
    <property type="match status" value="1"/>
</dbReference>
<feature type="domain" description="YceM-like C-terminal" evidence="2">
    <location>
        <begin position="133"/>
        <end position="234"/>
    </location>
</feature>
<dbReference type="SUPFAM" id="SSF55347">
    <property type="entry name" value="Glyceraldehyde-3-phosphate dehydrogenase-like, C-terminal domain"/>
    <property type="match status" value="1"/>
</dbReference>
<accession>A0A173XFE0</accession>
<protein>
    <submittedName>
        <fullName evidence="3">Oxidoreductase</fullName>
    </submittedName>
</protein>
<dbReference type="PANTHER" id="PTHR43708">
    <property type="entry name" value="CONSERVED EXPRESSED OXIDOREDUCTASE (EUROFUNG)"/>
    <property type="match status" value="1"/>
</dbReference>
<dbReference type="PANTHER" id="PTHR43708:SF4">
    <property type="entry name" value="OXIDOREDUCTASE YCEM-RELATED"/>
    <property type="match status" value="1"/>
</dbReference>
<dbReference type="Gene3D" id="3.30.360.10">
    <property type="entry name" value="Dihydrodipicolinate Reductase, domain 2"/>
    <property type="match status" value="1"/>
</dbReference>
<dbReference type="GO" id="GO:0000166">
    <property type="term" value="F:nucleotide binding"/>
    <property type="evidence" value="ECO:0007669"/>
    <property type="project" value="InterPro"/>
</dbReference>
<evidence type="ECO:0000259" key="2">
    <source>
        <dbReference type="Pfam" id="PF21378"/>
    </source>
</evidence>
<evidence type="ECO:0000313" key="3">
    <source>
        <dbReference type="EMBL" id="CUN49098.1"/>
    </source>
</evidence>
<reference evidence="3 4" key="1">
    <citation type="submission" date="2015-09" db="EMBL/GenBank/DDBJ databases">
        <authorList>
            <consortium name="Pathogen Informatics"/>
        </authorList>
    </citation>
    <scope>NUCLEOTIDE SEQUENCE [LARGE SCALE GENOMIC DNA]</scope>
    <source>
        <strain evidence="3 4">2789STDY5834856</strain>
    </source>
</reference>
<evidence type="ECO:0000259" key="1">
    <source>
        <dbReference type="Pfam" id="PF01408"/>
    </source>
</evidence>